<dbReference type="InterPro" id="IPR036249">
    <property type="entry name" value="Thioredoxin-like_sf"/>
</dbReference>
<comment type="similarity">
    <text evidence="1">Belongs to the ArsC family.</text>
</comment>
<evidence type="ECO:0000313" key="2">
    <source>
        <dbReference type="EMBL" id="MSS78156.1"/>
    </source>
</evidence>
<proteinExistence type="inferred from homology"/>
<dbReference type="InterPro" id="IPR006504">
    <property type="entry name" value="Tscrpt_reg_Spx/MgsR"/>
</dbReference>
<dbReference type="SUPFAM" id="SSF52833">
    <property type="entry name" value="Thioredoxin-like"/>
    <property type="match status" value="1"/>
</dbReference>
<accession>A0A6N7VTG1</accession>
<keyword evidence="3" id="KW-1185">Reference proteome</keyword>
<protein>
    <submittedName>
        <fullName evidence="2">Spx/MgsR family RNA polymerase-binding regulatory protein</fullName>
    </submittedName>
</protein>
<dbReference type="Proteomes" id="UP000441925">
    <property type="component" value="Unassembled WGS sequence"/>
</dbReference>
<dbReference type="Gene3D" id="3.40.30.10">
    <property type="entry name" value="Glutaredoxin"/>
    <property type="match status" value="1"/>
</dbReference>
<dbReference type="PANTHER" id="PTHR30041:SF8">
    <property type="entry name" value="PROTEIN YFFB"/>
    <property type="match status" value="1"/>
</dbReference>
<dbReference type="InterPro" id="IPR006660">
    <property type="entry name" value="Arsenate_reductase-like"/>
</dbReference>
<dbReference type="NCBIfam" id="TIGR01617">
    <property type="entry name" value="arsC_related"/>
    <property type="match status" value="1"/>
</dbReference>
<gene>
    <name evidence="2" type="ORF">FYJ26_07050</name>
</gene>
<dbReference type="EMBL" id="VULQ01000007">
    <property type="protein sequence ID" value="MSS78156.1"/>
    <property type="molecule type" value="Genomic_DNA"/>
</dbReference>
<organism evidence="2 3">
    <name type="scientific">Anaerococcus porci</name>
    <dbReference type="NCBI Taxonomy" id="2652269"/>
    <lineage>
        <taxon>Bacteria</taxon>
        <taxon>Bacillati</taxon>
        <taxon>Bacillota</taxon>
        <taxon>Tissierellia</taxon>
        <taxon>Tissierellales</taxon>
        <taxon>Peptoniphilaceae</taxon>
        <taxon>Anaerococcus</taxon>
    </lineage>
</organism>
<dbReference type="PROSITE" id="PS51353">
    <property type="entry name" value="ARSC"/>
    <property type="match status" value="1"/>
</dbReference>
<dbReference type="PANTHER" id="PTHR30041">
    <property type="entry name" value="ARSENATE REDUCTASE"/>
    <property type="match status" value="1"/>
</dbReference>
<dbReference type="Pfam" id="PF03960">
    <property type="entry name" value="ArsC"/>
    <property type="match status" value="1"/>
</dbReference>
<evidence type="ECO:0000313" key="3">
    <source>
        <dbReference type="Proteomes" id="UP000441925"/>
    </source>
</evidence>
<dbReference type="RefSeq" id="WP_176270034.1">
    <property type="nucleotide sequence ID" value="NZ_JAXDSU010000008.1"/>
</dbReference>
<comment type="caution">
    <text evidence="2">The sequence shown here is derived from an EMBL/GenBank/DDBJ whole genome shotgun (WGS) entry which is preliminary data.</text>
</comment>
<name>A0A6N7VTG1_9FIRM</name>
<reference evidence="2 3" key="1">
    <citation type="submission" date="2019-08" db="EMBL/GenBank/DDBJ databases">
        <title>In-depth cultivation of the pig gut microbiome towards novel bacterial diversity and tailored functional studies.</title>
        <authorList>
            <person name="Wylensek D."/>
            <person name="Hitch T.C.A."/>
            <person name="Clavel T."/>
        </authorList>
    </citation>
    <scope>NUCLEOTIDE SEQUENCE [LARGE SCALE GENOMIC DNA]</scope>
    <source>
        <strain evidence="2 3">WCA-380-WT-2B</strain>
    </source>
</reference>
<evidence type="ECO:0000256" key="1">
    <source>
        <dbReference type="PROSITE-ProRule" id="PRU01282"/>
    </source>
</evidence>
<sequence length="117" mass="13947">MMTLFIGYKNCSTCKDVKKFLDEKNIEYKFQDVKEDKPEYEQIKSLYEKSKLDIKKFFNTSGKIYRDLNLKDRLSDMDEEEKLNLLASDGMLLKRPIIENGNDVIIGRKNIKEYFEK</sequence>
<dbReference type="AlphaFoldDB" id="A0A6N7VTG1"/>